<keyword evidence="3" id="KW-0804">Transcription</keyword>
<dbReference type="SUPFAM" id="SSF46689">
    <property type="entry name" value="Homeodomain-like"/>
    <property type="match status" value="2"/>
</dbReference>
<dbReference type="EMBL" id="BSOB01000061">
    <property type="protein sequence ID" value="GLQ95426.1"/>
    <property type="molecule type" value="Genomic_DNA"/>
</dbReference>
<comment type="caution">
    <text evidence="5">The sequence shown here is derived from an EMBL/GenBank/DDBJ whole genome shotgun (WGS) entry which is preliminary data.</text>
</comment>
<evidence type="ECO:0000256" key="2">
    <source>
        <dbReference type="ARBA" id="ARBA00023125"/>
    </source>
</evidence>
<organism evidence="5 6">
    <name type="scientific">Dyella acidisoli</name>
    <dbReference type="NCBI Taxonomy" id="1867834"/>
    <lineage>
        <taxon>Bacteria</taxon>
        <taxon>Pseudomonadati</taxon>
        <taxon>Pseudomonadota</taxon>
        <taxon>Gammaproteobacteria</taxon>
        <taxon>Lysobacterales</taxon>
        <taxon>Rhodanobacteraceae</taxon>
        <taxon>Dyella</taxon>
    </lineage>
</organism>
<accession>A0ABQ5XU55</accession>
<dbReference type="InterPro" id="IPR018062">
    <property type="entry name" value="HTH_AraC-typ_CS"/>
</dbReference>
<dbReference type="InterPro" id="IPR009057">
    <property type="entry name" value="Homeodomain-like_sf"/>
</dbReference>
<feature type="domain" description="HTH araC/xylS-type" evidence="4">
    <location>
        <begin position="204"/>
        <end position="302"/>
    </location>
</feature>
<dbReference type="InterPro" id="IPR018060">
    <property type="entry name" value="HTH_AraC"/>
</dbReference>
<evidence type="ECO:0000256" key="1">
    <source>
        <dbReference type="ARBA" id="ARBA00023015"/>
    </source>
</evidence>
<gene>
    <name evidence="5" type="ORF">GCM10007901_43810</name>
</gene>
<sequence length="321" mass="35845">MNTQLKPIGMPTRLEQDYEELTAIVERYAQAEGVTATAWPALSFFRADAPSDRTCAMYEPCLGLLLQGNKDVLVGEERFEQEYGHYLINSIDVPVTAQVVRASPQEPCLCITLRLDPVRIGEWLSEVKLSKPPVATARGLALSTVNSDVLDPLLRLVRLLDSPDDLLLLAPLIERELIYRLLTGEQGARLAQIVTAGGQGQQIARAIQWLRQHYNKPLRIAELASMVNMSPSSLHHHFRQITAMSPLQYQKVLRLHEARRLLLTEGCDVATAAHRVGYESPSQFSREYSRQHGAPPLRDVIRLRSMGPLETVACVELDVPA</sequence>
<keyword evidence="2" id="KW-0238">DNA-binding</keyword>
<dbReference type="PANTHER" id="PTHR43436">
    <property type="entry name" value="ARAC-FAMILY TRANSCRIPTIONAL REGULATOR"/>
    <property type="match status" value="1"/>
</dbReference>
<proteinExistence type="predicted"/>
<dbReference type="InterPro" id="IPR009594">
    <property type="entry name" value="Tscrpt_reg_HTH_AraC_N"/>
</dbReference>
<dbReference type="Pfam" id="PF12833">
    <property type="entry name" value="HTH_18"/>
    <property type="match status" value="1"/>
</dbReference>
<evidence type="ECO:0000313" key="5">
    <source>
        <dbReference type="EMBL" id="GLQ95426.1"/>
    </source>
</evidence>
<dbReference type="RefSeq" id="WP_284323104.1">
    <property type="nucleotide sequence ID" value="NZ_BSOB01000061.1"/>
</dbReference>
<dbReference type="PROSITE" id="PS00041">
    <property type="entry name" value="HTH_ARAC_FAMILY_1"/>
    <property type="match status" value="1"/>
</dbReference>
<evidence type="ECO:0000313" key="6">
    <source>
        <dbReference type="Proteomes" id="UP001156670"/>
    </source>
</evidence>
<evidence type="ECO:0000259" key="4">
    <source>
        <dbReference type="PROSITE" id="PS01124"/>
    </source>
</evidence>
<dbReference type="Proteomes" id="UP001156670">
    <property type="component" value="Unassembled WGS sequence"/>
</dbReference>
<dbReference type="PROSITE" id="PS01124">
    <property type="entry name" value="HTH_ARAC_FAMILY_2"/>
    <property type="match status" value="1"/>
</dbReference>
<keyword evidence="6" id="KW-1185">Reference proteome</keyword>
<protein>
    <submittedName>
        <fullName evidence="5">AraC family transcriptional regulator</fullName>
    </submittedName>
</protein>
<dbReference type="Pfam" id="PF06719">
    <property type="entry name" value="AraC_N"/>
    <property type="match status" value="1"/>
</dbReference>
<dbReference type="PANTHER" id="PTHR43436:SF1">
    <property type="entry name" value="TRANSCRIPTIONAL REGULATORY PROTEIN"/>
    <property type="match status" value="1"/>
</dbReference>
<dbReference type="Gene3D" id="1.10.10.60">
    <property type="entry name" value="Homeodomain-like"/>
    <property type="match status" value="2"/>
</dbReference>
<reference evidence="6" key="1">
    <citation type="journal article" date="2019" name="Int. J. Syst. Evol. Microbiol.">
        <title>The Global Catalogue of Microorganisms (GCM) 10K type strain sequencing project: providing services to taxonomists for standard genome sequencing and annotation.</title>
        <authorList>
            <consortium name="The Broad Institute Genomics Platform"/>
            <consortium name="The Broad Institute Genome Sequencing Center for Infectious Disease"/>
            <person name="Wu L."/>
            <person name="Ma J."/>
        </authorList>
    </citation>
    <scope>NUCLEOTIDE SEQUENCE [LARGE SCALE GENOMIC DNA]</scope>
    <source>
        <strain evidence="6">NBRC 111980</strain>
    </source>
</reference>
<keyword evidence="1" id="KW-0805">Transcription regulation</keyword>
<name>A0ABQ5XU55_9GAMM</name>
<dbReference type="SMART" id="SM00342">
    <property type="entry name" value="HTH_ARAC"/>
    <property type="match status" value="1"/>
</dbReference>
<evidence type="ECO:0000256" key="3">
    <source>
        <dbReference type="ARBA" id="ARBA00023163"/>
    </source>
</evidence>